<evidence type="ECO:0000313" key="4">
    <source>
        <dbReference type="Proteomes" id="UP000178023"/>
    </source>
</evidence>
<proteinExistence type="predicted"/>
<gene>
    <name evidence="3" type="ORF">A2750_04165</name>
</gene>
<comment type="caution">
    <text evidence="3">The sequence shown here is derived from an EMBL/GenBank/DDBJ whole genome shotgun (WGS) entry which is preliminary data.</text>
</comment>
<dbReference type="AlphaFoldDB" id="A0A1F8EZ44"/>
<dbReference type="InterPro" id="IPR011635">
    <property type="entry name" value="CARDB"/>
</dbReference>
<accession>A0A1F8EZ44</accession>
<feature type="transmembrane region" description="Helical" evidence="1">
    <location>
        <begin position="9"/>
        <end position="29"/>
    </location>
</feature>
<evidence type="ECO:0000256" key="1">
    <source>
        <dbReference type="SAM" id="Phobius"/>
    </source>
</evidence>
<evidence type="ECO:0000313" key="3">
    <source>
        <dbReference type="EMBL" id="OGN06123.1"/>
    </source>
</evidence>
<feature type="domain" description="CARDB" evidence="2">
    <location>
        <begin position="52"/>
        <end position="128"/>
    </location>
</feature>
<dbReference type="InterPro" id="IPR013783">
    <property type="entry name" value="Ig-like_fold"/>
</dbReference>
<keyword evidence="1" id="KW-1133">Transmembrane helix</keyword>
<protein>
    <recommendedName>
        <fullName evidence="2">CARDB domain-containing protein</fullName>
    </recommendedName>
</protein>
<organism evidence="3 4">
    <name type="scientific">Candidatus Yanofskybacteria bacterium RIFCSPHIGHO2_01_FULL_45_42</name>
    <dbReference type="NCBI Taxonomy" id="1802671"/>
    <lineage>
        <taxon>Bacteria</taxon>
        <taxon>Candidatus Yanofskyibacteriota</taxon>
    </lineage>
</organism>
<dbReference type="EMBL" id="MGJL01000041">
    <property type="protein sequence ID" value="OGN06123.1"/>
    <property type="molecule type" value="Genomic_DNA"/>
</dbReference>
<sequence>MRRIGESGIAYIVPIVIISVVLGGILVYLNQDKLKVALNLGSAASANFSISKVEIDPALQFVDMPVNFNVDVTKSGSAAGSGGVFVSLYVNGKLISEKPTGNMNPGQIKTLTLSWQGAQVYGSKNVKITTGNVSKTFVVNILPYEASACSYMRGQRIKWSMRCANPNLGNNDPNDWRCQLTKRFENLLKNKCI</sequence>
<reference evidence="3 4" key="1">
    <citation type="journal article" date="2016" name="Nat. Commun.">
        <title>Thousands of microbial genomes shed light on interconnected biogeochemical processes in an aquifer system.</title>
        <authorList>
            <person name="Anantharaman K."/>
            <person name="Brown C.T."/>
            <person name="Hug L.A."/>
            <person name="Sharon I."/>
            <person name="Castelle C.J."/>
            <person name="Probst A.J."/>
            <person name="Thomas B.C."/>
            <person name="Singh A."/>
            <person name="Wilkins M.J."/>
            <person name="Karaoz U."/>
            <person name="Brodie E.L."/>
            <person name="Williams K.H."/>
            <person name="Hubbard S.S."/>
            <person name="Banfield J.F."/>
        </authorList>
    </citation>
    <scope>NUCLEOTIDE SEQUENCE [LARGE SCALE GENOMIC DNA]</scope>
</reference>
<dbReference type="Proteomes" id="UP000178023">
    <property type="component" value="Unassembled WGS sequence"/>
</dbReference>
<name>A0A1F8EZ44_9BACT</name>
<keyword evidence="1" id="KW-0472">Membrane</keyword>
<evidence type="ECO:0000259" key="2">
    <source>
        <dbReference type="Pfam" id="PF07705"/>
    </source>
</evidence>
<keyword evidence="1" id="KW-0812">Transmembrane</keyword>
<dbReference type="Pfam" id="PF07705">
    <property type="entry name" value="CARDB"/>
    <property type="match status" value="1"/>
</dbReference>
<dbReference type="Gene3D" id="2.60.40.10">
    <property type="entry name" value="Immunoglobulins"/>
    <property type="match status" value="1"/>
</dbReference>